<dbReference type="PANTHER" id="PTHR44688">
    <property type="entry name" value="DNA-BINDING TRANSCRIPTIONAL ACTIVATOR DEVR_DOSR"/>
    <property type="match status" value="1"/>
</dbReference>
<sequence length="333" mass="35006">MALTLPQPRPTSSFSGRLMESWWLVRSGRIRRAASELAGASRRDLTGAERAEHAALLLTCRLAVGDVSAASTAAGSLESRLAGTGPVAVLAHLGHGELAAALGDHERALGHYRRVGALADGDDPALTPWRAGASLSLVRLGQRAAAATLAHELLRIAEQSADPWQIAIALRTVATVDATVDALTALDRARGLALAASDLRLAAQVETDLAGLLLLVPSAAAGQALGLLRAAEDYAAGEALWPLHARISRLLERAGERARPCRGEAVALLTQAEQRVARLAARGLTNRQIAEQLSVTVKGVEWHLSRVYRKLGIGSRDDLLPLIDVPSPESATA</sequence>
<keyword evidence="2" id="KW-0238">DNA-binding</keyword>
<dbReference type="Proteomes" id="UP001500571">
    <property type="component" value="Unassembled WGS sequence"/>
</dbReference>
<keyword evidence="3" id="KW-0804">Transcription</keyword>
<dbReference type="Gene3D" id="1.10.10.10">
    <property type="entry name" value="Winged helix-like DNA-binding domain superfamily/Winged helix DNA-binding domain"/>
    <property type="match status" value="1"/>
</dbReference>
<dbReference type="InterPro" id="IPR016032">
    <property type="entry name" value="Sig_transdc_resp-reg_C-effctor"/>
</dbReference>
<evidence type="ECO:0000256" key="1">
    <source>
        <dbReference type="ARBA" id="ARBA00023015"/>
    </source>
</evidence>
<dbReference type="InterPro" id="IPR036388">
    <property type="entry name" value="WH-like_DNA-bd_sf"/>
</dbReference>
<evidence type="ECO:0000313" key="6">
    <source>
        <dbReference type="Proteomes" id="UP001500571"/>
    </source>
</evidence>
<dbReference type="InterPro" id="IPR011990">
    <property type="entry name" value="TPR-like_helical_dom_sf"/>
</dbReference>
<feature type="domain" description="HTH luxR-type" evidence="4">
    <location>
        <begin position="262"/>
        <end position="327"/>
    </location>
</feature>
<dbReference type="RefSeq" id="WP_344042943.1">
    <property type="nucleotide sequence ID" value="NZ_BAAAPB010000001.1"/>
</dbReference>
<dbReference type="SUPFAM" id="SSF48452">
    <property type="entry name" value="TPR-like"/>
    <property type="match status" value="1"/>
</dbReference>
<keyword evidence="1" id="KW-0805">Transcription regulation</keyword>
<keyword evidence="6" id="KW-1185">Reference proteome</keyword>
<proteinExistence type="predicted"/>
<dbReference type="CDD" id="cd06170">
    <property type="entry name" value="LuxR_C_like"/>
    <property type="match status" value="1"/>
</dbReference>
<reference evidence="6" key="1">
    <citation type="journal article" date="2019" name="Int. J. Syst. Evol. Microbiol.">
        <title>The Global Catalogue of Microorganisms (GCM) 10K type strain sequencing project: providing services to taxonomists for standard genome sequencing and annotation.</title>
        <authorList>
            <consortium name="The Broad Institute Genomics Platform"/>
            <consortium name="The Broad Institute Genome Sequencing Center for Infectious Disease"/>
            <person name="Wu L."/>
            <person name="Ma J."/>
        </authorList>
    </citation>
    <scope>NUCLEOTIDE SEQUENCE [LARGE SCALE GENOMIC DNA]</scope>
    <source>
        <strain evidence="6">JCM 15309</strain>
    </source>
</reference>
<evidence type="ECO:0000259" key="4">
    <source>
        <dbReference type="PROSITE" id="PS50043"/>
    </source>
</evidence>
<gene>
    <name evidence="5" type="ORF">GCM10009798_09560</name>
</gene>
<dbReference type="SMART" id="SM00421">
    <property type="entry name" value="HTH_LUXR"/>
    <property type="match status" value="1"/>
</dbReference>
<name>A0ABP5BTM4_9ACTN</name>
<evidence type="ECO:0000256" key="2">
    <source>
        <dbReference type="ARBA" id="ARBA00023125"/>
    </source>
</evidence>
<evidence type="ECO:0000256" key="3">
    <source>
        <dbReference type="ARBA" id="ARBA00023163"/>
    </source>
</evidence>
<evidence type="ECO:0000313" key="5">
    <source>
        <dbReference type="EMBL" id="GAA1952385.1"/>
    </source>
</evidence>
<dbReference type="SUPFAM" id="SSF46894">
    <property type="entry name" value="C-terminal effector domain of the bipartite response regulators"/>
    <property type="match status" value="1"/>
</dbReference>
<dbReference type="Pfam" id="PF00196">
    <property type="entry name" value="GerE"/>
    <property type="match status" value="1"/>
</dbReference>
<dbReference type="EMBL" id="BAAAPB010000001">
    <property type="protein sequence ID" value="GAA1952385.1"/>
    <property type="molecule type" value="Genomic_DNA"/>
</dbReference>
<protein>
    <recommendedName>
        <fullName evidence="4">HTH luxR-type domain-containing protein</fullName>
    </recommendedName>
</protein>
<comment type="caution">
    <text evidence="5">The sequence shown here is derived from an EMBL/GenBank/DDBJ whole genome shotgun (WGS) entry which is preliminary data.</text>
</comment>
<dbReference type="PANTHER" id="PTHR44688:SF16">
    <property type="entry name" value="DNA-BINDING TRANSCRIPTIONAL ACTIVATOR DEVR_DOSR"/>
    <property type="match status" value="1"/>
</dbReference>
<dbReference type="InterPro" id="IPR000792">
    <property type="entry name" value="Tscrpt_reg_LuxR_C"/>
</dbReference>
<accession>A0ABP5BTM4</accession>
<dbReference type="PROSITE" id="PS50043">
    <property type="entry name" value="HTH_LUXR_2"/>
    <property type="match status" value="1"/>
</dbReference>
<dbReference type="PRINTS" id="PR00038">
    <property type="entry name" value="HTHLUXR"/>
</dbReference>
<organism evidence="5 6">
    <name type="scientific">Nocardioides panacihumi</name>
    <dbReference type="NCBI Taxonomy" id="400774"/>
    <lineage>
        <taxon>Bacteria</taxon>
        <taxon>Bacillati</taxon>
        <taxon>Actinomycetota</taxon>
        <taxon>Actinomycetes</taxon>
        <taxon>Propionibacteriales</taxon>
        <taxon>Nocardioidaceae</taxon>
        <taxon>Nocardioides</taxon>
    </lineage>
</organism>